<reference evidence="2 3" key="1">
    <citation type="submission" date="2019-03" db="EMBL/GenBank/DDBJ databases">
        <title>Genomic Encyclopedia of Archaeal and Bacterial Type Strains, Phase II (KMG-II): from individual species to whole genera.</title>
        <authorList>
            <person name="Goeker M."/>
        </authorList>
    </citation>
    <scope>NUCLEOTIDE SEQUENCE [LARGE SCALE GENOMIC DNA]</scope>
    <source>
        <strain evidence="2 3">DSM 24782</strain>
    </source>
</reference>
<proteinExistence type="predicted"/>
<keyword evidence="3" id="KW-1185">Reference proteome</keyword>
<dbReference type="SUPFAM" id="SSF53474">
    <property type="entry name" value="alpha/beta-Hydrolases"/>
    <property type="match status" value="1"/>
</dbReference>
<dbReference type="EMBL" id="SOAM01000001">
    <property type="protein sequence ID" value="TDS79857.1"/>
    <property type="molecule type" value="Genomic_DNA"/>
</dbReference>
<accession>A0A4R7FQ07</accession>
<comment type="caution">
    <text evidence="2">The sequence shown here is derived from an EMBL/GenBank/DDBJ whole genome shotgun (WGS) entry which is preliminary data.</text>
</comment>
<evidence type="ECO:0000313" key="2">
    <source>
        <dbReference type="EMBL" id="TDS79857.1"/>
    </source>
</evidence>
<gene>
    <name evidence="2" type="ORF">CLV52_0402</name>
</gene>
<feature type="region of interest" description="Disordered" evidence="1">
    <location>
        <begin position="459"/>
        <end position="481"/>
    </location>
</feature>
<name>A0A4R7FQ07_9MICO</name>
<dbReference type="InterPro" id="IPR029058">
    <property type="entry name" value="AB_hydrolase_fold"/>
</dbReference>
<evidence type="ECO:0008006" key="4">
    <source>
        <dbReference type="Google" id="ProtNLM"/>
    </source>
</evidence>
<dbReference type="Proteomes" id="UP000295344">
    <property type="component" value="Unassembled WGS sequence"/>
</dbReference>
<sequence>MSGDGSGGSSVRGGGTIAVETAAMVEAAQALSWTEQRLGELAARTGACVPMLTGATRRMRAEEALTLLLRARERAVGVASALVIATRRYGAVEHAVLDLQQGLAAGLAAGTGGSMRALSVVFGPLGALLVAGGVVEVAGALVLLRTAQRWMETGRIAPQADPVLLRGLALVLSSLDDGVRGALLAETPTDLVRDDPAGRFGREDTAALLAALLLHPAGAPLTVTRTEERSTRTPRRLVDLLDRLPDGHDPGGQIRIERYGSGSDARWIVYIAGTVTFARDSGDEPFDLASDVLGVAHRPSDSERAVLTAMQEAGVGRDEPVLLVGHSQGALDAVRVAEDGGYAVGGVVQVGGPTGQIVLPEAVPVLAVEHDEDLVPVLGGTAATGSAGLRRLVVQRSLPDGGFGVRTSAATAAFPAHDLGAYRRTLAGAEASGDARVAAFSERIGAFLDGEQGTATRWRARRVSSGPARPGDAGAAPRSTR</sequence>
<organism evidence="2 3">
    <name type="scientific">Amnibacterium kyonggiense</name>
    <dbReference type="NCBI Taxonomy" id="595671"/>
    <lineage>
        <taxon>Bacteria</taxon>
        <taxon>Bacillati</taxon>
        <taxon>Actinomycetota</taxon>
        <taxon>Actinomycetes</taxon>
        <taxon>Micrococcales</taxon>
        <taxon>Microbacteriaceae</taxon>
        <taxon>Amnibacterium</taxon>
    </lineage>
</organism>
<dbReference type="RefSeq" id="WP_162850678.1">
    <property type="nucleotide sequence ID" value="NZ_BAAARP010000001.1"/>
</dbReference>
<evidence type="ECO:0000256" key="1">
    <source>
        <dbReference type="SAM" id="MobiDB-lite"/>
    </source>
</evidence>
<feature type="compositionally biased region" description="Low complexity" evidence="1">
    <location>
        <begin position="464"/>
        <end position="481"/>
    </location>
</feature>
<protein>
    <recommendedName>
        <fullName evidence="4">Alpha/beta hydrolase family protein</fullName>
    </recommendedName>
</protein>
<dbReference type="AlphaFoldDB" id="A0A4R7FQ07"/>
<evidence type="ECO:0000313" key="3">
    <source>
        <dbReference type="Proteomes" id="UP000295344"/>
    </source>
</evidence>